<evidence type="ECO:0000313" key="3">
    <source>
        <dbReference type="Proteomes" id="UP000324222"/>
    </source>
</evidence>
<dbReference type="EMBL" id="VSRR010001263">
    <property type="protein sequence ID" value="MPC23864.1"/>
    <property type="molecule type" value="Genomic_DNA"/>
</dbReference>
<keyword evidence="3" id="KW-1185">Reference proteome</keyword>
<feature type="region of interest" description="Disordered" evidence="1">
    <location>
        <begin position="135"/>
        <end position="156"/>
    </location>
</feature>
<dbReference type="AlphaFoldDB" id="A0A5B7DS28"/>
<dbReference type="Proteomes" id="UP000324222">
    <property type="component" value="Unassembled WGS sequence"/>
</dbReference>
<reference evidence="2 3" key="1">
    <citation type="submission" date="2019-05" db="EMBL/GenBank/DDBJ databases">
        <title>Another draft genome of Portunus trituberculatus and its Hox gene families provides insights of decapod evolution.</title>
        <authorList>
            <person name="Jeong J.-H."/>
            <person name="Song I."/>
            <person name="Kim S."/>
            <person name="Choi T."/>
            <person name="Kim D."/>
            <person name="Ryu S."/>
            <person name="Kim W."/>
        </authorList>
    </citation>
    <scope>NUCLEOTIDE SEQUENCE [LARGE SCALE GENOMIC DNA]</scope>
    <source>
        <tissue evidence="2">Muscle</tissue>
    </source>
</reference>
<proteinExistence type="predicted"/>
<protein>
    <submittedName>
        <fullName evidence="2">Uncharacterized protein</fullName>
    </submittedName>
</protein>
<evidence type="ECO:0000313" key="2">
    <source>
        <dbReference type="EMBL" id="MPC23864.1"/>
    </source>
</evidence>
<comment type="caution">
    <text evidence="2">The sequence shown here is derived from an EMBL/GenBank/DDBJ whole genome shotgun (WGS) entry which is preliminary data.</text>
</comment>
<evidence type="ECO:0000256" key="1">
    <source>
        <dbReference type="SAM" id="MobiDB-lite"/>
    </source>
</evidence>
<name>A0A5B7DS28_PORTR</name>
<organism evidence="2 3">
    <name type="scientific">Portunus trituberculatus</name>
    <name type="common">Swimming crab</name>
    <name type="synonym">Neptunus trituberculatus</name>
    <dbReference type="NCBI Taxonomy" id="210409"/>
    <lineage>
        <taxon>Eukaryota</taxon>
        <taxon>Metazoa</taxon>
        <taxon>Ecdysozoa</taxon>
        <taxon>Arthropoda</taxon>
        <taxon>Crustacea</taxon>
        <taxon>Multicrustacea</taxon>
        <taxon>Malacostraca</taxon>
        <taxon>Eumalacostraca</taxon>
        <taxon>Eucarida</taxon>
        <taxon>Decapoda</taxon>
        <taxon>Pleocyemata</taxon>
        <taxon>Brachyura</taxon>
        <taxon>Eubrachyura</taxon>
        <taxon>Portunoidea</taxon>
        <taxon>Portunidae</taxon>
        <taxon>Portuninae</taxon>
        <taxon>Portunus</taxon>
    </lineage>
</organism>
<gene>
    <name evidence="2" type="ORF">E2C01_016931</name>
</gene>
<accession>A0A5B7DS28</accession>
<sequence length="156" mass="16903">MACTPFKAERPNSALTCNYIKLHEVCPEALCSLLTFPSPSLSLRPKVPHVSLSHIGFLLPVENLCSLFLSLPLSSILSIICSRAFETRPSPSLPSQRSLASPGFSSHCVAVFRGVHNLSVAQHVTPKASHKFPIHSSTHLPPLTQPSSQPVNHIPQ</sequence>